<gene>
    <name evidence="1" type="ORF">EZS28_055182</name>
</gene>
<dbReference type="AlphaFoldDB" id="A0A5J4Q8L7"/>
<reference evidence="1 2" key="1">
    <citation type="submission" date="2019-03" db="EMBL/GenBank/DDBJ databases">
        <title>Single cell metagenomics reveals metabolic interactions within the superorganism composed of flagellate Streblomastix strix and complex community of Bacteroidetes bacteria on its surface.</title>
        <authorList>
            <person name="Treitli S.C."/>
            <person name="Kolisko M."/>
            <person name="Husnik F."/>
            <person name="Keeling P."/>
            <person name="Hampl V."/>
        </authorList>
    </citation>
    <scope>NUCLEOTIDE SEQUENCE [LARGE SCALE GENOMIC DNA]</scope>
    <source>
        <strain evidence="1">ST1C</strain>
    </source>
</reference>
<evidence type="ECO:0000313" key="1">
    <source>
        <dbReference type="EMBL" id="KAA6316923.1"/>
    </source>
</evidence>
<evidence type="ECO:0000313" key="2">
    <source>
        <dbReference type="Proteomes" id="UP000324800"/>
    </source>
</evidence>
<protein>
    <submittedName>
        <fullName evidence="1">Uncharacterized protein</fullName>
    </submittedName>
</protein>
<proteinExistence type="predicted"/>
<dbReference type="Proteomes" id="UP000324800">
    <property type="component" value="Unassembled WGS sequence"/>
</dbReference>
<dbReference type="EMBL" id="SNRW01046811">
    <property type="protein sequence ID" value="KAA6316923.1"/>
    <property type="molecule type" value="Genomic_DNA"/>
</dbReference>
<comment type="caution">
    <text evidence="1">The sequence shown here is derived from an EMBL/GenBank/DDBJ whole genome shotgun (WGS) entry which is preliminary data.</text>
</comment>
<name>A0A5J4Q8L7_9EUKA</name>
<accession>A0A5J4Q8L7</accession>
<sequence length="70" mass="8044">MVCVNLMCANDEIRPYVLSSLSRKMIWHQYVLESWRIDSKQTTVLSDLSVLSHKVHAQILAISSILPLDF</sequence>
<organism evidence="1 2">
    <name type="scientific">Streblomastix strix</name>
    <dbReference type="NCBI Taxonomy" id="222440"/>
    <lineage>
        <taxon>Eukaryota</taxon>
        <taxon>Metamonada</taxon>
        <taxon>Preaxostyla</taxon>
        <taxon>Oxymonadida</taxon>
        <taxon>Streblomastigidae</taxon>
        <taxon>Streblomastix</taxon>
    </lineage>
</organism>